<dbReference type="Gene3D" id="3.90.110.10">
    <property type="entry name" value="Lactate dehydrogenase/glycoside hydrolase, family 4, C-terminal"/>
    <property type="match status" value="1"/>
</dbReference>
<dbReference type="PANTHER" id="PTHR11540:SF16">
    <property type="entry name" value="MALATE DEHYDROGENASE, MITOCHONDRIAL"/>
    <property type="match status" value="1"/>
</dbReference>
<keyword evidence="10" id="KW-1185">Reference proteome</keyword>
<reference evidence="10" key="1">
    <citation type="journal article" date="2018" name="Gigascience">
        <title>Genome assembly of the Pink Ipe (Handroanthus impetiginosus, Bignoniaceae), a highly valued, ecologically keystone Neotropical timber forest tree.</title>
        <authorList>
            <person name="Silva-Junior O.B."/>
            <person name="Grattapaglia D."/>
            <person name="Novaes E."/>
            <person name="Collevatti R.G."/>
        </authorList>
    </citation>
    <scope>NUCLEOTIDE SEQUENCE [LARGE SCALE GENOMIC DNA]</scope>
    <source>
        <strain evidence="10">cv. UFG-1</strain>
    </source>
</reference>
<evidence type="ECO:0000313" key="9">
    <source>
        <dbReference type="EMBL" id="PIN22514.1"/>
    </source>
</evidence>
<keyword evidence="5 9" id="KW-0560">Oxidoreductase</keyword>
<dbReference type="STRING" id="429701.A0A2G9HYC0"/>
<proteinExistence type="inferred from homology"/>
<evidence type="ECO:0000313" key="10">
    <source>
        <dbReference type="Proteomes" id="UP000231279"/>
    </source>
</evidence>
<dbReference type="SUPFAM" id="SSF56327">
    <property type="entry name" value="LDH C-terminal domain-like"/>
    <property type="match status" value="1"/>
</dbReference>
<evidence type="ECO:0000256" key="3">
    <source>
        <dbReference type="ARBA" id="ARBA00012995"/>
    </source>
</evidence>
<comment type="similarity">
    <text evidence="1">Belongs to the LDH/MDH superfamily. MDH type 1 family.</text>
</comment>
<feature type="domain" description="Lactate/malate dehydrogenase N-terminal" evidence="8">
    <location>
        <begin position="68"/>
        <end position="209"/>
    </location>
</feature>
<dbReference type="GO" id="GO:0006099">
    <property type="term" value="P:tricarboxylic acid cycle"/>
    <property type="evidence" value="ECO:0007669"/>
    <property type="project" value="UniProtKB-KW"/>
</dbReference>
<dbReference type="AlphaFoldDB" id="A0A2G9HYC0"/>
<comment type="subunit">
    <text evidence="2">Homodimer.</text>
</comment>
<dbReference type="InterPro" id="IPR036291">
    <property type="entry name" value="NAD(P)-bd_dom_sf"/>
</dbReference>
<keyword evidence="6" id="KW-0520">NAD</keyword>
<dbReference type="Pfam" id="PF00056">
    <property type="entry name" value="Ldh_1_N"/>
    <property type="match status" value="1"/>
</dbReference>
<dbReference type="Gene3D" id="3.40.50.720">
    <property type="entry name" value="NAD(P)-binding Rossmann-like Domain"/>
    <property type="match status" value="1"/>
</dbReference>
<evidence type="ECO:0000256" key="2">
    <source>
        <dbReference type="ARBA" id="ARBA00011738"/>
    </source>
</evidence>
<evidence type="ECO:0000256" key="5">
    <source>
        <dbReference type="ARBA" id="ARBA00023002"/>
    </source>
</evidence>
<keyword evidence="4" id="KW-0816">Tricarboxylic acid cycle</keyword>
<evidence type="ECO:0000256" key="4">
    <source>
        <dbReference type="ARBA" id="ARBA00022532"/>
    </source>
</evidence>
<protein>
    <recommendedName>
        <fullName evidence="3">malate dehydrogenase</fullName>
        <ecNumber evidence="3">1.1.1.37</ecNumber>
    </recommendedName>
</protein>
<dbReference type="PANTHER" id="PTHR11540">
    <property type="entry name" value="MALATE AND LACTATE DEHYDROGENASE"/>
    <property type="match status" value="1"/>
</dbReference>
<sequence length="359" mass="38475">MAATSGTTFSIRSAASTGSKYGRLTQSNSSGLKSVNSVGCESKSSFLDTESSIALKRFYRTKPHASYKVAILGAAGGIGRPLALLIKMSPLVFALNLYDIANVKRVAADLSHCDTPSQVEDFAGASELGIYLKDVNVVDSPACVLRKPGMTRDGLFKINANIVKTLVEDVADNCSAAFIHIISNPLNSTVPIAAEVLKQQGVYDPKKLFVVGGHAGITILPLLSKIKASVTFTDDEVEQLTVRIQNAGTEVVEAKAGAGSATLSVAYAAAQFVNDVYECFYVQFDLTELPFFSSRIKLGRNRVEVVISSELHGLTEYEQKALEALKPEVKASIEKGVAFVRKQPVTAWSFPTDEASLIK</sequence>
<organism evidence="9 10">
    <name type="scientific">Handroanthus impetiginosus</name>
    <dbReference type="NCBI Taxonomy" id="429701"/>
    <lineage>
        <taxon>Eukaryota</taxon>
        <taxon>Viridiplantae</taxon>
        <taxon>Streptophyta</taxon>
        <taxon>Embryophyta</taxon>
        <taxon>Tracheophyta</taxon>
        <taxon>Spermatophyta</taxon>
        <taxon>Magnoliopsida</taxon>
        <taxon>eudicotyledons</taxon>
        <taxon>Gunneridae</taxon>
        <taxon>Pentapetalae</taxon>
        <taxon>asterids</taxon>
        <taxon>lamiids</taxon>
        <taxon>Lamiales</taxon>
        <taxon>Bignoniaceae</taxon>
        <taxon>Crescentiina</taxon>
        <taxon>Tabebuia alliance</taxon>
        <taxon>Handroanthus</taxon>
    </lineage>
</organism>
<name>A0A2G9HYC0_9LAMI</name>
<evidence type="ECO:0000256" key="1">
    <source>
        <dbReference type="ARBA" id="ARBA00008824"/>
    </source>
</evidence>
<dbReference type="SUPFAM" id="SSF51735">
    <property type="entry name" value="NAD(P)-binding Rossmann-fold domains"/>
    <property type="match status" value="1"/>
</dbReference>
<dbReference type="FunFam" id="3.40.50.720:FF:000013">
    <property type="entry name" value="Malate dehydrogenase"/>
    <property type="match status" value="1"/>
</dbReference>
<evidence type="ECO:0000256" key="6">
    <source>
        <dbReference type="ARBA" id="ARBA00023027"/>
    </source>
</evidence>
<dbReference type="FunFam" id="3.90.110.10:FF:000001">
    <property type="entry name" value="Malate dehydrogenase"/>
    <property type="match status" value="1"/>
</dbReference>
<gene>
    <name evidence="9" type="ORF">CDL12_04771</name>
</gene>
<dbReference type="InterPro" id="IPR015955">
    <property type="entry name" value="Lactate_DH/Glyco_Ohase_4_C"/>
</dbReference>
<dbReference type="EC" id="1.1.1.37" evidence="3"/>
<dbReference type="EMBL" id="NKXS01000742">
    <property type="protein sequence ID" value="PIN22514.1"/>
    <property type="molecule type" value="Genomic_DNA"/>
</dbReference>
<evidence type="ECO:0000259" key="8">
    <source>
        <dbReference type="Pfam" id="PF00056"/>
    </source>
</evidence>
<evidence type="ECO:0000256" key="7">
    <source>
        <dbReference type="ARBA" id="ARBA00048313"/>
    </source>
</evidence>
<dbReference type="InterPro" id="IPR001236">
    <property type="entry name" value="Lactate/malate_DH_N"/>
</dbReference>
<accession>A0A2G9HYC0</accession>
<dbReference type="OrthoDB" id="4069699at2759"/>
<comment type="caution">
    <text evidence="9">The sequence shown here is derived from an EMBL/GenBank/DDBJ whole genome shotgun (WGS) entry which is preliminary data.</text>
</comment>
<dbReference type="GO" id="GO:0005739">
    <property type="term" value="C:mitochondrion"/>
    <property type="evidence" value="ECO:0007669"/>
    <property type="project" value="TreeGrafter"/>
</dbReference>
<comment type="catalytic activity">
    <reaction evidence="7">
        <text>(S)-malate + NAD(+) = oxaloacetate + NADH + H(+)</text>
        <dbReference type="Rhea" id="RHEA:21432"/>
        <dbReference type="ChEBI" id="CHEBI:15378"/>
        <dbReference type="ChEBI" id="CHEBI:15589"/>
        <dbReference type="ChEBI" id="CHEBI:16452"/>
        <dbReference type="ChEBI" id="CHEBI:57540"/>
        <dbReference type="ChEBI" id="CHEBI:57945"/>
        <dbReference type="EC" id="1.1.1.37"/>
    </reaction>
</comment>
<dbReference type="Proteomes" id="UP000231279">
    <property type="component" value="Unassembled WGS sequence"/>
</dbReference>
<dbReference type="GO" id="GO:0030060">
    <property type="term" value="F:L-malate dehydrogenase (NAD+) activity"/>
    <property type="evidence" value="ECO:0007669"/>
    <property type="project" value="UniProtKB-EC"/>
</dbReference>